<dbReference type="KEGG" id="naci:NUH88_09040"/>
<dbReference type="SUPFAM" id="SSF52091">
    <property type="entry name" value="SpoIIaa-like"/>
    <property type="match status" value="1"/>
</dbReference>
<dbReference type="RefSeq" id="WP_257771549.1">
    <property type="nucleotide sequence ID" value="NZ_CP102480.1"/>
</dbReference>
<keyword evidence="2" id="KW-1185">Reference proteome</keyword>
<organism evidence="1 2">
    <name type="scientific">Nisaea acidiphila</name>
    <dbReference type="NCBI Taxonomy" id="1862145"/>
    <lineage>
        <taxon>Bacteria</taxon>
        <taxon>Pseudomonadati</taxon>
        <taxon>Pseudomonadota</taxon>
        <taxon>Alphaproteobacteria</taxon>
        <taxon>Rhodospirillales</taxon>
        <taxon>Thalassobaculaceae</taxon>
        <taxon>Nisaea</taxon>
    </lineage>
</organism>
<name>A0A9J7AZI5_9PROT</name>
<dbReference type="InterPro" id="IPR038396">
    <property type="entry name" value="SpoIIAA-like_sf"/>
</dbReference>
<dbReference type="Pfam" id="PF11964">
    <property type="entry name" value="SpoIIAA-like"/>
    <property type="match status" value="1"/>
</dbReference>
<gene>
    <name evidence="1" type="ORF">NUH88_09040</name>
</gene>
<sequence>MISITKPAPNRIDMEFKGESIDEETMRSAIEQLIELAKDIEHGRLLYRLHHFPWPSLAAVGVKLGHLPELFKMLGRFDRCAVLSDESWLRTASDIEGALIPGLEIKGFRLDEAAEAETWLASED</sequence>
<dbReference type="EMBL" id="CP102480">
    <property type="protein sequence ID" value="UUX51833.1"/>
    <property type="molecule type" value="Genomic_DNA"/>
</dbReference>
<dbReference type="Gene3D" id="3.40.50.10600">
    <property type="entry name" value="SpoIIaa-like domains"/>
    <property type="match status" value="1"/>
</dbReference>
<protein>
    <submittedName>
        <fullName evidence="1">STAS/SEC14 domain-containing protein</fullName>
    </submittedName>
</protein>
<reference evidence="1" key="1">
    <citation type="submission" date="2022-08" db="EMBL/GenBank/DDBJ databases">
        <title>Nisaea acidiphila sp. nov., isolated from a marine algal debris and emended description of the genus Nisaea Urios et al. 2008.</title>
        <authorList>
            <person name="Kwon K."/>
        </authorList>
    </citation>
    <scope>NUCLEOTIDE SEQUENCE</scope>
    <source>
        <strain evidence="1">MEBiC11861</strain>
    </source>
</reference>
<evidence type="ECO:0000313" key="2">
    <source>
        <dbReference type="Proteomes" id="UP001060336"/>
    </source>
</evidence>
<dbReference type="Proteomes" id="UP001060336">
    <property type="component" value="Chromosome"/>
</dbReference>
<proteinExistence type="predicted"/>
<dbReference type="AlphaFoldDB" id="A0A9J7AZI5"/>
<evidence type="ECO:0000313" key="1">
    <source>
        <dbReference type="EMBL" id="UUX51833.1"/>
    </source>
</evidence>
<accession>A0A9J7AZI5</accession>
<dbReference type="InterPro" id="IPR036513">
    <property type="entry name" value="STAS_dom_sf"/>
</dbReference>
<dbReference type="InterPro" id="IPR021866">
    <property type="entry name" value="SpoIIAA-like"/>
</dbReference>